<feature type="transmembrane region" description="Helical" evidence="1">
    <location>
        <begin position="128"/>
        <end position="150"/>
    </location>
</feature>
<comment type="caution">
    <text evidence="2">The sequence shown here is derived from an EMBL/GenBank/DDBJ whole genome shotgun (WGS) entry which is preliminary data.</text>
</comment>
<dbReference type="AlphaFoldDB" id="A0A562UU61"/>
<keyword evidence="1" id="KW-0812">Transmembrane</keyword>
<feature type="transmembrane region" description="Helical" evidence="1">
    <location>
        <begin position="192"/>
        <end position="209"/>
    </location>
</feature>
<reference evidence="2 3" key="1">
    <citation type="submission" date="2019-07" db="EMBL/GenBank/DDBJ databases">
        <title>Genomic Encyclopedia of Archaeal and Bacterial Type Strains, Phase II (KMG-II): from individual species to whole genera.</title>
        <authorList>
            <person name="Goeker M."/>
        </authorList>
    </citation>
    <scope>NUCLEOTIDE SEQUENCE [LARGE SCALE GENOMIC DNA]</scope>
    <source>
        <strain evidence="2 3">ATCC BAA-2084</strain>
    </source>
</reference>
<feature type="transmembrane region" description="Helical" evidence="1">
    <location>
        <begin position="98"/>
        <end position="116"/>
    </location>
</feature>
<feature type="transmembrane region" description="Helical" evidence="1">
    <location>
        <begin position="162"/>
        <end position="180"/>
    </location>
</feature>
<keyword evidence="3" id="KW-1185">Reference proteome</keyword>
<evidence type="ECO:0000313" key="2">
    <source>
        <dbReference type="EMBL" id="TWJ09156.1"/>
    </source>
</evidence>
<gene>
    <name evidence="2" type="ORF">JN10_0780</name>
</gene>
<dbReference type="OrthoDB" id="7390889at2"/>
<dbReference type="Pfam" id="PF06532">
    <property type="entry name" value="NrsF"/>
    <property type="match status" value="1"/>
</dbReference>
<evidence type="ECO:0000313" key="3">
    <source>
        <dbReference type="Proteomes" id="UP000320547"/>
    </source>
</evidence>
<dbReference type="Proteomes" id="UP000320547">
    <property type="component" value="Unassembled WGS sequence"/>
</dbReference>
<evidence type="ECO:0008006" key="4">
    <source>
        <dbReference type="Google" id="ProtNLM"/>
    </source>
</evidence>
<sequence length="215" mass="22347">MTMNKNRDKLIAGLTDDLTPVRSFKQRDGIAMVAVAAALTLIGVLAIEGLWSGAFQGEAAPFFWVTNGLLLLLGLASAGAVIAMASPGVGNRHDAPKWSFAMLLVLPLAAFISLLSHGLGTAAHNDPFALHCFTASLIASTGIGGALSFWLRRGAPVSHEAAGWFTGIAAGATGTLIYGMSCPVDSVTHLGIWHVVPVAVATIIGRLIVPKLIVW</sequence>
<keyword evidence="1" id="KW-1133">Transmembrane helix</keyword>
<keyword evidence="1" id="KW-0472">Membrane</keyword>
<feature type="transmembrane region" description="Helical" evidence="1">
    <location>
        <begin position="30"/>
        <end position="51"/>
    </location>
</feature>
<dbReference type="EMBL" id="VLLK01000001">
    <property type="protein sequence ID" value="TWJ09156.1"/>
    <property type="molecule type" value="Genomic_DNA"/>
</dbReference>
<protein>
    <recommendedName>
        <fullName evidence="4">DUF1109 domain-containing protein</fullName>
    </recommendedName>
</protein>
<organism evidence="2 3">
    <name type="scientific">Altererythrobacter ishigakiensis</name>
    <dbReference type="NCBI Taxonomy" id="476157"/>
    <lineage>
        <taxon>Bacteria</taxon>
        <taxon>Pseudomonadati</taxon>
        <taxon>Pseudomonadota</taxon>
        <taxon>Alphaproteobacteria</taxon>
        <taxon>Sphingomonadales</taxon>
        <taxon>Erythrobacteraceae</taxon>
        <taxon>Altererythrobacter</taxon>
    </lineage>
</organism>
<accession>A0A562UU61</accession>
<proteinExistence type="predicted"/>
<dbReference type="InterPro" id="IPR009495">
    <property type="entry name" value="NrsF"/>
</dbReference>
<feature type="transmembrane region" description="Helical" evidence="1">
    <location>
        <begin position="63"/>
        <end position="86"/>
    </location>
</feature>
<name>A0A562UU61_9SPHN</name>
<dbReference type="STRING" id="476157.GCA_001663155_02573"/>
<evidence type="ECO:0000256" key="1">
    <source>
        <dbReference type="SAM" id="Phobius"/>
    </source>
</evidence>